<feature type="region of interest" description="Disordered" evidence="8">
    <location>
        <begin position="1791"/>
        <end position="1893"/>
    </location>
</feature>
<comment type="subcellular location">
    <subcellularLocation>
        <location evidence="2">Cytoplasm</location>
        <location evidence="2">Cytosol</location>
    </subcellularLocation>
    <subcellularLocation>
        <location evidence="1">Nucleus</location>
    </subcellularLocation>
</comment>
<feature type="compositionally biased region" description="Polar residues" evidence="8">
    <location>
        <begin position="1811"/>
        <end position="1823"/>
    </location>
</feature>
<dbReference type="PROSITE" id="PS50005">
    <property type="entry name" value="TPR"/>
    <property type="match status" value="1"/>
</dbReference>
<dbReference type="GO" id="GO:0005634">
    <property type="term" value="C:nucleus"/>
    <property type="evidence" value="ECO:0007669"/>
    <property type="project" value="UniProtKB-SubCell"/>
</dbReference>
<dbReference type="InterPro" id="IPR033646">
    <property type="entry name" value="CLU-central"/>
</dbReference>
<evidence type="ECO:0000259" key="9">
    <source>
        <dbReference type="PROSITE" id="PS51823"/>
    </source>
</evidence>
<dbReference type="GO" id="GO:0019750">
    <property type="term" value="P:chloroplast localization"/>
    <property type="evidence" value="ECO:0007669"/>
    <property type="project" value="UniProtKB-ARBA"/>
</dbReference>
<dbReference type="PANTHER" id="PTHR12601:SF17">
    <property type="entry name" value="PROTEIN REDUCED CHLOROPLAST COVERAGE 1"/>
    <property type="match status" value="1"/>
</dbReference>
<feature type="region of interest" description="Disordered" evidence="8">
    <location>
        <begin position="1616"/>
        <end position="1706"/>
    </location>
</feature>
<feature type="compositionally biased region" description="Basic and acidic residues" evidence="8">
    <location>
        <begin position="1864"/>
        <end position="1891"/>
    </location>
</feature>
<organism evidence="10 11">
    <name type="scientific">Artemisia annua</name>
    <name type="common">Sweet wormwood</name>
    <dbReference type="NCBI Taxonomy" id="35608"/>
    <lineage>
        <taxon>Eukaryota</taxon>
        <taxon>Viridiplantae</taxon>
        <taxon>Streptophyta</taxon>
        <taxon>Embryophyta</taxon>
        <taxon>Tracheophyta</taxon>
        <taxon>Spermatophyta</taxon>
        <taxon>Magnoliopsida</taxon>
        <taxon>eudicotyledons</taxon>
        <taxon>Gunneridae</taxon>
        <taxon>Pentapetalae</taxon>
        <taxon>asterids</taxon>
        <taxon>campanulids</taxon>
        <taxon>Asterales</taxon>
        <taxon>Asteraceae</taxon>
        <taxon>Asteroideae</taxon>
        <taxon>Anthemideae</taxon>
        <taxon>Artemisiinae</taxon>
        <taxon>Artemisia</taxon>
    </lineage>
</organism>
<keyword evidence="3" id="KW-0963">Cytoplasm</keyword>
<dbReference type="PROSITE" id="PS51823">
    <property type="entry name" value="CLU"/>
    <property type="match status" value="1"/>
</dbReference>
<dbReference type="Pfam" id="PF12807">
    <property type="entry name" value="eIF3_p135"/>
    <property type="match status" value="1"/>
</dbReference>
<comment type="caution">
    <text evidence="10">The sequence shown here is derived from an EMBL/GenBank/DDBJ whole genome shotgun (WGS) entry which is preliminary data.</text>
</comment>
<dbReference type="FunFam" id="1.25.40.10:FF:000024">
    <property type="entry name" value="Tetratricopeptide repeat (TPR)-like superfamily protein"/>
    <property type="match status" value="1"/>
</dbReference>
<dbReference type="SUPFAM" id="SSF48452">
    <property type="entry name" value="TPR-like"/>
    <property type="match status" value="1"/>
</dbReference>
<evidence type="ECO:0000256" key="7">
    <source>
        <dbReference type="PROSITE-ProRule" id="PRU00339"/>
    </source>
</evidence>
<feature type="compositionally biased region" description="Basic and acidic residues" evidence="8">
    <location>
        <begin position="1148"/>
        <end position="1179"/>
    </location>
</feature>
<keyword evidence="11" id="KW-1185">Reference proteome</keyword>
<dbReference type="Pfam" id="PF15044">
    <property type="entry name" value="CLU_N"/>
    <property type="match status" value="1"/>
</dbReference>
<feature type="domain" description="Clu" evidence="9">
    <location>
        <begin position="294"/>
        <end position="566"/>
    </location>
</feature>
<evidence type="ECO:0000256" key="4">
    <source>
        <dbReference type="ARBA" id="ARBA00022737"/>
    </source>
</evidence>
<reference evidence="10 11" key="1">
    <citation type="journal article" date="2018" name="Mol. Plant">
        <title>The genome of Artemisia annua provides insight into the evolution of Asteraceae family and artemisinin biosynthesis.</title>
        <authorList>
            <person name="Shen Q."/>
            <person name="Zhang L."/>
            <person name="Liao Z."/>
            <person name="Wang S."/>
            <person name="Yan T."/>
            <person name="Shi P."/>
            <person name="Liu M."/>
            <person name="Fu X."/>
            <person name="Pan Q."/>
            <person name="Wang Y."/>
            <person name="Lv Z."/>
            <person name="Lu X."/>
            <person name="Zhang F."/>
            <person name="Jiang W."/>
            <person name="Ma Y."/>
            <person name="Chen M."/>
            <person name="Hao X."/>
            <person name="Li L."/>
            <person name="Tang Y."/>
            <person name="Lv G."/>
            <person name="Zhou Y."/>
            <person name="Sun X."/>
            <person name="Brodelius P.E."/>
            <person name="Rose J.K.C."/>
            <person name="Tang K."/>
        </authorList>
    </citation>
    <scope>NUCLEOTIDE SEQUENCE [LARGE SCALE GENOMIC DNA]</scope>
    <source>
        <strain evidence="11">cv. Huhao1</strain>
        <tissue evidence="10">Leaf</tissue>
    </source>
</reference>
<evidence type="ECO:0000256" key="3">
    <source>
        <dbReference type="ARBA" id="ARBA00022490"/>
    </source>
</evidence>
<evidence type="ECO:0000256" key="5">
    <source>
        <dbReference type="ARBA" id="ARBA00022803"/>
    </source>
</evidence>
<name>A0A2U1QFN2_ARTAN</name>
<evidence type="ECO:0000313" key="11">
    <source>
        <dbReference type="Proteomes" id="UP000245207"/>
    </source>
</evidence>
<proteinExistence type="predicted"/>
<dbReference type="EMBL" id="PKPP01000158">
    <property type="protein sequence ID" value="PWA96810.1"/>
    <property type="molecule type" value="Genomic_DNA"/>
</dbReference>
<feature type="region of interest" description="Disordered" evidence="8">
    <location>
        <begin position="1318"/>
        <end position="1360"/>
    </location>
</feature>
<feature type="region of interest" description="Disordered" evidence="8">
    <location>
        <begin position="1377"/>
        <end position="1409"/>
    </location>
</feature>
<keyword evidence="6" id="KW-0539">Nucleus</keyword>
<dbReference type="InterPro" id="IPR019734">
    <property type="entry name" value="TPR_rpt"/>
</dbReference>
<dbReference type="InterPro" id="IPR011990">
    <property type="entry name" value="TPR-like_helical_dom_sf"/>
</dbReference>
<feature type="region of interest" description="Disordered" evidence="8">
    <location>
        <begin position="1970"/>
        <end position="1994"/>
    </location>
</feature>
<keyword evidence="5 7" id="KW-0802">TPR repeat</keyword>
<dbReference type="GO" id="GO:0003729">
    <property type="term" value="F:mRNA binding"/>
    <property type="evidence" value="ECO:0007669"/>
    <property type="project" value="UniProtKB-ARBA"/>
</dbReference>
<dbReference type="PANTHER" id="PTHR12601">
    <property type="entry name" value="EUKARYOTIC TRANSLATION INITIATION FACTOR 3 SUBUNIT EIF-3"/>
    <property type="match status" value="1"/>
</dbReference>
<feature type="repeat" description="TPR" evidence="7">
    <location>
        <begin position="895"/>
        <end position="928"/>
    </location>
</feature>
<feature type="compositionally biased region" description="Polar residues" evidence="8">
    <location>
        <begin position="1334"/>
        <end position="1346"/>
    </location>
</feature>
<feature type="compositionally biased region" description="Basic and acidic residues" evidence="8">
    <location>
        <begin position="1800"/>
        <end position="1810"/>
    </location>
</feature>
<dbReference type="InterPro" id="IPR027523">
    <property type="entry name" value="CLU_prot"/>
</dbReference>
<dbReference type="Pfam" id="PF13424">
    <property type="entry name" value="TPR_12"/>
    <property type="match status" value="2"/>
</dbReference>
<dbReference type="InterPro" id="IPR025697">
    <property type="entry name" value="CLU_dom"/>
</dbReference>
<feature type="compositionally biased region" description="Polar residues" evidence="8">
    <location>
        <begin position="1688"/>
        <end position="1698"/>
    </location>
</feature>
<dbReference type="OrthoDB" id="1414216at2759"/>
<feature type="compositionally biased region" description="Basic residues" evidence="8">
    <location>
        <begin position="127"/>
        <end position="137"/>
    </location>
</feature>
<feature type="region of interest" description="Disordered" evidence="8">
    <location>
        <begin position="1139"/>
        <end position="1188"/>
    </location>
</feature>
<dbReference type="CDD" id="cd15466">
    <property type="entry name" value="CLU-central"/>
    <property type="match status" value="1"/>
</dbReference>
<evidence type="ECO:0000256" key="6">
    <source>
        <dbReference type="ARBA" id="ARBA00023242"/>
    </source>
</evidence>
<feature type="compositionally biased region" description="Basic and acidic residues" evidence="8">
    <location>
        <begin position="1625"/>
        <end position="1634"/>
    </location>
</feature>
<accession>A0A2U1QFN2</accession>
<feature type="region of interest" description="Disordered" evidence="8">
    <location>
        <begin position="1493"/>
        <end position="1520"/>
    </location>
</feature>
<sequence>MCGFAVLPVVVDITVNLPDETHVILKGISTDRIIDIRRLLSVNTVTCNITNFSLSHEIRGPRLKDTVDVAALKPCTLTLVEEDYDAETATAHVRRLLDIVACTTSFGPSPVTKDDSVKNVVTEAKANAKKGSNKKTTNKSTEAAPPQAKDVDGDGELSNSCPKLGSFYEFFSLSHLTPPIQYVRRATRQAEDSIIIPNHLFSLEVKLCHGKPVHIEVCKNGFWSIGKQRILCHNLVDLLRRLSRAFDNAYEDLIKAFVERNKFGNLPYGFRANTWLIPPVAAQVPSVFPPLPAEDESWGGNGGGLGRDGKSDLHPWASEFLYVASMSCKTAEDRQIRDRKAFLLHSLFVDIAIFKAILAIQNIMEKPNVDSSNLSGEIIHTESIGDLRITVFKDAPDASCKVDTKIDGSQATGVEKESLVERNLLKGITADENTAAHDIATLGVVNVRYCGYTVVVKVEEREGDNKVSPLPYIELLDQPDGGACALNINSLRLLLHKKTTSILPNLKRSENGELSTSRVFVEKLLKESLTKLQDESVGTDTFTRWELGACWIQHLQDQKKTEKEKKVSTEKGKNELKVEGLGTPLRSLKNKKKDLEGNNTESKVVDAVNGEVENSMLDLAESQLEASATENESALKKLLSDAAFTRLKESETGLHRKSLTELIDQSQKYYNEVALPKLVADFGSLELSPVDGRTLTDFMHTRGLRMRSLGQVVKLSEKLSHVQSLCIHEMIVRAFKHILQAVIAAVSKPEEMADAIAAALNLMLGVPESEKGVDSLTRSWLEVFLKKRYDWDLASFNYTELRKIAILRGLCHKVGVELVPRDFDMNSPHPFKKEDIISLVPVHKQAACSSADGRQLLESSKTALDKGKLEDAVSYGTKALAKLVAVCGPYHRITAGAYSLLAVVLYHTGDFNQATIYQQKALDINERELGLDHPDTMKSYGDLAVFYYRLQHTELALKYVKRALYLLHLTCGPSHPNTAATYINVAMMEEGLGNVHVALRYLHKALKCNQKLLGPDHIQTAASYHAIAIALSLMEAYPLSVQHEQTTLQILRAKLGPDDLRTQDAAAWLEYFESKALEQQEAARNGTRKPDASIASKGHLSVSDLLDYINPSHDGQGTDSMGLKRKSYIQKLKGKSYQNLEVANSDDSSPKELVKEVSDEEKQEHGSVLDHEIQVHEEPNSPLVESDQPIKEEPAEEMPQIASKVQPLEETGAQNPVSASDAFPEGEEGWQAVHRPRSAGLHGRRLRQRKAAFNKVYQKKELLHDSEEKLKNNFQSGKYHFIKKRANYVDYHSAKAPSSNHKFGRKIVKALTYRVKSVPSAKESTEESGRDESNSSLEVGPVQTTKEVVHVPQRSSRVSIGKSPSYKEVALAPPGSLLQFESHSDIPDDKEIDNGKNEESIKPKETSQEEKVAEFGGSVDNLIDETEDTHLTELIGDEHTETVPENMVEVDTIVDKSVIDIPIPSVTSNLEDLSEMDSATKIKHVDDLQEADALNDKSEVTSPNYAQELPNKRLSASATPFNPSLPILRAKLGPDDLRTQDAAAWLEYFESKALEQQEAARNGTRKPDASIASKGHLSVSDLLDYINPSHDGQGTDSMGLKRKSYIQKLKGKSYQNLDVANSDDSSPKELVKEVSDEEKQEPESVLDREIQVNEEPNSPLVESDPPIMEEPAEEKPQIASKVQPLEETGSQNPVSTSDAFPEGEDGWQAVHRPRSAGLHGRRVRQRKAAFNKVYQKKELLHDSEEKLKNNFQSGKYHFIKKRANYVDYHTAKAPSSNHKFGRKIVKALTYRVKSVPSAKESTEESGRDESNSSLEVGPVQTTKEVVHVPQRSSRVSIGKSPSYKEVALAPPGSLLQFESQSDIPDDKEIDNGKNEESIKPKETSQEEKVEEFGGSVDNLIDETEDTHLSELIGDEHTETVPENMVEVDTIVDKSVIDIPIPSVTSNSEDLSEMDSATKIKHVDDLQEADALDDKSEVTSPNYAQELPNKRLSASATPFNPSLPVRVAPIPINIGPNPWQMNMTLHPRPTNVLPGVNPMCSSPHQPYPTPPGTPNIMHPLPLMYSPTYTQAPSLPISSGPFHPNHFAWQCNMGANGLQYVTGPVWSNCHPMEFSASPPAVRPISDPNMDTKLEHLNGTPNFVTEVNNGDETQLEADLEGSKIISELVGVQSENAGQNWNSESTGDNLVQRPPQKVENEKTFNILIKGRRNRKQTLRMPISLLNKPYNSQSFKVVHSRVIRGSEGPRSSSFSSEGNAAAATTAAYEVTWISNHHFERTYRFRSTAFAGFEMLKIDKNTCLRNFGFLVHILTRLNWAIVLSFDN</sequence>
<dbReference type="STRING" id="35608.A0A2U1QFN2"/>
<evidence type="ECO:0000256" key="8">
    <source>
        <dbReference type="SAM" id="MobiDB-lite"/>
    </source>
</evidence>
<evidence type="ECO:0000313" key="10">
    <source>
        <dbReference type="EMBL" id="PWA96810.1"/>
    </source>
</evidence>
<dbReference type="InterPro" id="IPR028275">
    <property type="entry name" value="CLU_N"/>
</dbReference>
<evidence type="ECO:0000256" key="2">
    <source>
        <dbReference type="ARBA" id="ARBA00004514"/>
    </source>
</evidence>
<dbReference type="Proteomes" id="UP000245207">
    <property type="component" value="Unassembled WGS sequence"/>
</dbReference>
<feature type="compositionally biased region" description="Basic and acidic residues" evidence="8">
    <location>
        <begin position="1323"/>
        <end position="1333"/>
    </location>
</feature>
<feature type="compositionally biased region" description="Basic and acidic residues" evidence="8">
    <location>
        <begin position="1382"/>
        <end position="1409"/>
    </location>
</feature>
<evidence type="ECO:0000256" key="1">
    <source>
        <dbReference type="ARBA" id="ARBA00004123"/>
    </source>
</evidence>
<protein>
    <submittedName>
        <fullName evidence="10">Tetratricopeptide repeat (TPR)-like superfamily protein</fullName>
    </submittedName>
</protein>
<feature type="region of interest" description="Disordered" evidence="8">
    <location>
        <begin position="127"/>
        <end position="155"/>
    </location>
</feature>
<gene>
    <name evidence="10" type="ORF">CTI12_AA038030</name>
</gene>
<feature type="compositionally biased region" description="Basic and acidic residues" evidence="8">
    <location>
        <begin position="1641"/>
        <end position="1651"/>
    </location>
</feature>
<dbReference type="Gene3D" id="1.25.40.10">
    <property type="entry name" value="Tetratricopeptide repeat domain"/>
    <property type="match status" value="2"/>
</dbReference>
<keyword evidence="4" id="KW-0677">Repeat</keyword>
<dbReference type="SMART" id="SM00028">
    <property type="entry name" value="TPR"/>
    <property type="match status" value="3"/>
</dbReference>
<dbReference type="GO" id="GO:0005829">
    <property type="term" value="C:cytosol"/>
    <property type="evidence" value="ECO:0007669"/>
    <property type="project" value="UniProtKB-SubCell"/>
</dbReference>